<evidence type="ECO:0000256" key="4">
    <source>
        <dbReference type="ARBA" id="ARBA00023136"/>
    </source>
</evidence>
<dbReference type="Proteomes" id="UP000628984">
    <property type="component" value="Unassembled WGS sequence"/>
</dbReference>
<evidence type="ECO:0000313" key="7">
    <source>
        <dbReference type="EMBL" id="GGW23555.1"/>
    </source>
</evidence>
<organism evidence="7 8">
    <name type="scientific">Gemmobacter lanyuensis</name>
    <dbReference type="NCBI Taxonomy" id="1054497"/>
    <lineage>
        <taxon>Bacteria</taxon>
        <taxon>Pseudomonadati</taxon>
        <taxon>Pseudomonadota</taxon>
        <taxon>Alphaproteobacteria</taxon>
        <taxon>Rhodobacterales</taxon>
        <taxon>Paracoccaceae</taxon>
        <taxon>Gemmobacter</taxon>
    </lineage>
</organism>
<comment type="subcellular location">
    <subcellularLocation>
        <location evidence="1">Membrane</location>
        <topology evidence="1">Multi-pass membrane protein</topology>
    </subcellularLocation>
</comment>
<dbReference type="InterPro" id="IPR009915">
    <property type="entry name" value="NnrU_dom"/>
</dbReference>
<sequence length="222" mass="24113">MDWLEFGLALAAFLGSHILPSRPGLKGALVARLGRAGYGMAYGGLSLLLLVWVIGAAGRAPFVVIWDQTLWMRWLANLAMPVAATLIVLALGAPNPLSFGGRATGFDPARPGIAGVVRHPLLWALLIWSGVHLLVNGDLAHVMLFGLFALYAVLGMRMIDRRNRRLWGEGLWITRASGTSNLPFHGNWHCYRPALWRIALAAGVWIGLLHLHLPVIGVSPMP</sequence>
<evidence type="ECO:0000313" key="8">
    <source>
        <dbReference type="Proteomes" id="UP000628984"/>
    </source>
</evidence>
<keyword evidence="8" id="KW-1185">Reference proteome</keyword>
<dbReference type="Pfam" id="PF07298">
    <property type="entry name" value="NnrU"/>
    <property type="match status" value="1"/>
</dbReference>
<accession>A0A918IPZ7</accession>
<keyword evidence="3 5" id="KW-1133">Transmembrane helix</keyword>
<name>A0A918IPZ7_9RHOB</name>
<evidence type="ECO:0000256" key="3">
    <source>
        <dbReference type="ARBA" id="ARBA00022989"/>
    </source>
</evidence>
<dbReference type="EMBL" id="BMYQ01000001">
    <property type="protein sequence ID" value="GGW23555.1"/>
    <property type="molecule type" value="Genomic_DNA"/>
</dbReference>
<keyword evidence="4 5" id="KW-0472">Membrane</keyword>
<evidence type="ECO:0000259" key="6">
    <source>
        <dbReference type="Pfam" id="PF07298"/>
    </source>
</evidence>
<feature type="transmembrane region" description="Helical" evidence="5">
    <location>
        <begin position="70"/>
        <end position="91"/>
    </location>
</feature>
<evidence type="ECO:0000256" key="1">
    <source>
        <dbReference type="ARBA" id="ARBA00004141"/>
    </source>
</evidence>
<gene>
    <name evidence="7" type="ORF">GCM10011452_08410</name>
</gene>
<proteinExistence type="predicted"/>
<keyword evidence="2 5" id="KW-0812">Transmembrane</keyword>
<reference evidence="7" key="1">
    <citation type="journal article" date="2014" name="Int. J. Syst. Evol. Microbiol.">
        <title>Complete genome sequence of Corynebacterium casei LMG S-19264T (=DSM 44701T), isolated from a smear-ripened cheese.</title>
        <authorList>
            <consortium name="US DOE Joint Genome Institute (JGI-PGF)"/>
            <person name="Walter F."/>
            <person name="Albersmeier A."/>
            <person name="Kalinowski J."/>
            <person name="Ruckert C."/>
        </authorList>
    </citation>
    <scope>NUCLEOTIDE SEQUENCE</scope>
    <source>
        <strain evidence="7">KCTC 23714</strain>
    </source>
</reference>
<protein>
    <recommendedName>
        <fullName evidence="6">NnrU domain-containing protein</fullName>
    </recommendedName>
</protein>
<evidence type="ECO:0000256" key="5">
    <source>
        <dbReference type="SAM" id="Phobius"/>
    </source>
</evidence>
<feature type="transmembrane region" description="Helical" evidence="5">
    <location>
        <begin position="37"/>
        <end position="58"/>
    </location>
</feature>
<feature type="transmembrane region" description="Helical" evidence="5">
    <location>
        <begin position="139"/>
        <end position="159"/>
    </location>
</feature>
<dbReference type="AlphaFoldDB" id="A0A918IPZ7"/>
<dbReference type="RefSeq" id="WP_189632535.1">
    <property type="nucleotide sequence ID" value="NZ_BMYQ01000001.1"/>
</dbReference>
<evidence type="ECO:0000256" key="2">
    <source>
        <dbReference type="ARBA" id="ARBA00022692"/>
    </source>
</evidence>
<reference evidence="7" key="2">
    <citation type="submission" date="2020-09" db="EMBL/GenBank/DDBJ databases">
        <authorList>
            <person name="Sun Q."/>
            <person name="Kim S."/>
        </authorList>
    </citation>
    <scope>NUCLEOTIDE SEQUENCE</scope>
    <source>
        <strain evidence="7">KCTC 23714</strain>
    </source>
</reference>
<feature type="domain" description="NnrU" evidence="6">
    <location>
        <begin position="7"/>
        <end position="220"/>
    </location>
</feature>
<dbReference type="GO" id="GO:0016020">
    <property type="term" value="C:membrane"/>
    <property type="evidence" value="ECO:0007669"/>
    <property type="project" value="UniProtKB-SubCell"/>
</dbReference>
<comment type="caution">
    <text evidence="7">The sequence shown here is derived from an EMBL/GenBank/DDBJ whole genome shotgun (WGS) entry which is preliminary data.</text>
</comment>
<feature type="transmembrane region" description="Helical" evidence="5">
    <location>
        <begin position="194"/>
        <end position="213"/>
    </location>
</feature>